<accession>A0A0C3K1Z7</accession>
<feature type="compositionally biased region" description="Basic and acidic residues" evidence="1">
    <location>
        <begin position="419"/>
        <end position="434"/>
    </location>
</feature>
<feature type="compositionally biased region" description="Pro residues" evidence="1">
    <location>
        <begin position="165"/>
        <end position="180"/>
    </location>
</feature>
<feature type="compositionally biased region" description="Low complexity" evidence="1">
    <location>
        <begin position="138"/>
        <end position="149"/>
    </location>
</feature>
<evidence type="ECO:0000256" key="1">
    <source>
        <dbReference type="SAM" id="MobiDB-lite"/>
    </source>
</evidence>
<dbReference type="AlphaFoldDB" id="A0A0C3K1Z7"/>
<feature type="compositionally biased region" description="Polar residues" evidence="1">
    <location>
        <begin position="203"/>
        <end position="218"/>
    </location>
</feature>
<feature type="compositionally biased region" description="Polar residues" evidence="1">
    <location>
        <begin position="276"/>
        <end position="295"/>
    </location>
</feature>
<feature type="compositionally biased region" description="Pro residues" evidence="1">
    <location>
        <begin position="20"/>
        <end position="29"/>
    </location>
</feature>
<feature type="compositionally biased region" description="Polar residues" evidence="1">
    <location>
        <begin position="391"/>
        <end position="401"/>
    </location>
</feature>
<dbReference type="STRING" id="1051891.A0A0C3K1Z7"/>
<organism evidence="2 3">
    <name type="scientific">Tulasnella calospora MUT 4182</name>
    <dbReference type="NCBI Taxonomy" id="1051891"/>
    <lineage>
        <taxon>Eukaryota</taxon>
        <taxon>Fungi</taxon>
        <taxon>Dikarya</taxon>
        <taxon>Basidiomycota</taxon>
        <taxon>Agaricomycotina</taxon>
        <taxon>Agaricomycetes</taxon>
        <taxon>Cantharellales</taxon>
        <taxon>Tulasnellaceae</taxon>
        <taxon>Tulasnella</taxon>
    </lineage>
</organism>
<reference evidence="3" key="2">
    <citation type="submission" date="2015-01" db="EMBL/GenBank/DDBJ databases">
        <title>Evolutionary Origins and Diversification of the Mycorrhizal Mutualists.</title>
        <authorList>
            <consortium name="DOE Joint Genome Institute"/>
            <consortium name="Mycorrhizal Genomics Consortium"/>
            <person name="Kohler A."/>
            <person name="Kuo A."/>
            <person name="Nagy L.G."/>
            <person name="Floudas D."/>
            <person name="Copeland A."/>
            <person name="Barry K.W."/>
            <person name="Cichocki N."/>
            <person name="Veneault-Fourrey C."/>
            <person name="LaButti K."/>
            <person name="Lindquist E.A."/>
            <person name="Lipzen A."/>
            <person name="Lundell T."/>
            <person name="Morin E."/>
            <person name="Murat C."/>
            <person name="Riley R."/>
            <person name="Ohm R."/>
            <person name="Sun H."/>
            <person name="Tunlid A."/>
            <person name="Henrissat B."/>
            <person name="Grigoriev I.V."/>
            <person name="Hibbett D.S."/>
            <person name="Martin F."/>
        </authorList>
    </citation>
    <scope>NUCLEOTIDE SEQUENCE [LARGE SCALE GENOMIC DNA]</scope>
    <source>
        <strain evidence="3">MUT 4182</strain>
    </source>
</reference>
<dbReference type="OrthoDB" id="298939at2759"/>
<feature type="compositionally biased region" description="Basic and acidic residues" evidence="1">
    <location>
        <begin position="506"/>
        <end position="521"/>
    </location>
</feature>
<feature type="region of interest" description="Disordered" evidence="1">
    <location>
        <begin position="1"/>
        <end position="309"/>
    </location>
</feature>
<proteinExistence type="predicted"/>
<feature type="compositionally biased region" description="Pro residues" evidence="1">
    <location>
        <begin position="38"/>
        <end position="53"/>
    </location>
</feature>
<gene>
    <name evidence="2" type="ORF">M407DRAFT_34994</name>
</gene>
<reference evidence="2 3" key="1">
    <citation type="submission" date="2014-04" db="EMBL/GenBank/DDBJ databases">
        <authorList>
            <consortium name="DOE Joint Genome Institute"/>
            <person name="Kuo A."/>
            <person name="Girlanda M."/>
            <person name="Perotto S."/>
            <person name="Kohler A."/>
            <person name="Nagy L.G."/>
            <person name="Floudas D."/>
            <person name="Copeland A."/>
            <person name="Barry K.W."/>
            <person name="Cichocki N."/>
            <person name="Veneault-Fourrey C."/>
            <person name="LaButti K."/>
            <person name="Lindquist E.A."/>
            <person name="Lipzen A."/>
            <person name="Lundell T."/>
            <person name="Morin E."/>
            <person name="Murat C."/>
            <person name="Sun H."/>
            <person name="Tunlid A."/>
            <person name="Henrissat B."/>
            <person name="Grigoriev I.V."/>
            <person name="Hibbett D.S."/>
            <person name="Martin F."/>
            <person name="Nordberg H.P."/>
            <person name="Cantor M.N."/>
            <person name="Hua S.X."/>
        </authorList>
    </citation>
    <scope>NUCLEOTIDE SEQUENCE [LARGE SCALE GENOMIC DNA]</scope>
    <source>
        <strain evidence="2 3">MUT 4182</strain>
    </source>
</reference>
<evidence type="ECO:0000313" key="2">
    <source>
        <dbReference type="EMBL" id="KIO15433.1"/>
    </source>
</evidence>
<keyword evidence="3" id="KW-1185">Reference proteome</keyword>
<dbReference type="EMBL" id="KN824085">
    <property type="protein sequence ID" value="KIO15433.1"/>
    <property type="molecule type" value="Genomic_DNA"/>
</dbReference>
<feature type="compositionally biased region" description="Low complexity" evidence="1">
    <location>
        <begin position="230"/>
        <end position="254"/>
    </location>
</feature>
<name>A0A0C3K1Z7_9AGAM</name>
<feature type="non-terminal residue" evidence="2">
    <location>
        <position position="521"/>
    </location>
</feature>
<evidence type="ECO:0000313" key="3">
    <source>
        <dbReference type="Proteomes" id="UP000054248"/>
    </source>
</evidence>
<dbReference type="Proteomes" id="UP000054248">
    <property type="component" value="Unassembled WGS sequence"/>
</dbReference>
<feature type="compositionally biased region" description="Polar residues" evidence="1">
    <location>
        <begin position="67"/>
        <end position="82"/>
    </location>
</feature>
<feature type="region of interest" description="Disordered" evidence="1">
    <location>
        <begin position="368"/>
        <end position="521"/>
    </location>
</feature>
<dbReference type="PRINTS" id="PR01217">
    <property type="entry name" value="PRICHEXTENSN"/>
</dbReference>
<protein>
    <submittedName>
        <fullName evidence="2">Uncharacterized protein</fullName>
    </submittedName>
</protein>
<dbReference type="HOGENOM" id="CLU_523366_0_0_1"/>
<feature type="compositionally biased region" description="Low complexity" evidence="1">
    <location>
        <begin position="445"/>
        <end position="464"/>
    </location>
</feature>
<sequence>MAQPAPPQVPQHNPYYAHDPYPPLEPPRLPFAQHPVSSTPPSPQFTPNLPPSPYTSNSPYPATPPTQNHYFPQYSSQPTTPLQGPYPGLPPSTPNYHGSPPLVPTPHINQAMPSHPSSRPLPQPIPPSNNGGHITWQTPLVKSPSTVSTPPVPPQPVQVLANVPPQTPPKRGPLPTPPVSNPQTSSPARPADGAVEGKGTIASRVTQHLRQTSRTRSVSPPAHRFPLPPASSSAARAKPVPAPLPLSTVASVVPAPAPPPESPKDPLSHSVGSLAVPQSPSAGQVATALSQSSGVLSPRPRLSPRISYDEGIRTDGVKVASIKSKPVEELERMAEEVLKEEEKEASLVATASALGIELDKDLPVVPGSGRRDVFKAKPTGLPTASEIFGLDSQTTRQSRITSVPLKPPALPRSETGLDALERRLAGERNAKVDAVDQWMSRRRAASVADTASDSDASSVRSYRSQPGGPRPAKKSSHSRERSRASQQPKKESGLPAMPMPRSITPPRKEHEKEVKRLQKEA</sequence>
<feature type="compositionally biased region" description="Basic and acidic residues" evidence="1">
    <location>
        <begin position="477"/>
        <end position="492"/>
    </location>
</feature>